<reference evidence="2" key="1">
    <citation type="submission" date="2021-06" db="EMBL/GenBank/DDBJ databases">
        <authorList>
            <person name="Kallberg Y."/>
            <person name="Tangrot J."/>
            <person name="Rosling A."/>
        </authorList>
    </citation>
    <scope>NUCLEOTIDE SEQUENCE</scope>
    <source>
        <strain evidence="2">BR232B</strain>
    </source>
</reference>
<evidence type="ECO:0000256" key="1">
    <source>
        <dbReference type="SAM" id="MobiDB-lite"/>
    </source>
</evidence>
<evidence type="ECO:0000313" key="3">
    <source>
        <dbReference type="Proteomes" id="UP000789739"/>
    </source>
</evidence>
<sequence>GHSMDPNYTNSLPWDQVHGTDPNYANRFPPDQIISTALTASYSYQPPSQASPQPPSQASPQPPSQASPQPPSQAFSFSNTRPLDQNSIRLGVNEPLNYRYVENNEDRVNYLTRNHKLNNHREPSIRCPISQTSGQTQSTTTTFSSSASMITIAT</sequence>
<feature type="compositionally biased region" description="Low complexity" evidence="1">
    <location>
        <begin position="129"/>
        <end position="154"/>
    </location>
</feature>
<feature type="non-terminal residue" evidence="2">
    <location>
        <position position="154"/>
    </location>
</feature>
<comment type="caution">
    <text evidence="2">The sequence shown here is derived from an EMBL/GenBank/DDBJ whole genome shotgun (WGS) entry which is preliminary data.</text>
</comment>
<feature type="non-terminal residue" evidence="2">
    <location>
        <position position="1"/>
    </location>
</feature>
<dbReference type="Proteomes" id="UP000789739">
    <property type="component" value="Unassembled WGS sequence"/>
</dbReference>
<feature type="region of interest" description="Disordered" evidence="1">
    <location>
        <begin position="1"/>
        <end position="89"/>
    </location>
</feature>
<evidence type="ECO:0000313" key="2">
    <source>
        <dbReference type="EMBL" id="CAG8681028.1"/>
    </source>
</evidence>
<feature type="compositionally biased region" description="Polar residues" evidence="1">
    <location>
        <begin position="79"/>
        <end position="88"/>
    </location>
</feature>
<organism evidence="2 3">
    <name type="scientific">Paraglomus brasilianum</name>
    <dbReference type="NCBI Taxonomy" id="144538"/>
    <lineage>
        <taxon>Eukaryota</taxon>
        <taxon>Fungi</taxon>
        <taxon>Fungi incertae sedis</taxon>
        <taxon>Mucoromycota</taxon>
        <taxon>Glomeromycotina</taxon>
        <taxon>Glomeromycetes</taxon>
        <taxon>Paraglomerales</taxon>
        <taxon>Paraglomeraceae</taxon>
        <taxon>Paraglomus</taxon>
    </lineage>
</organism>
<keyword evidence="3" id="KW-1185">Reference proteome</keyword>
<dbReference type="AlphaFoldDB" id="A0A9N9HFC9"/>
<feature type="compositionally biased region" description="Low complexity" evidence="1">
    <location>
        <begin position="40"/>
        <end position="51"/>
    </location>
</feature>
<protein>
    <submittedName>
        <fullName evidence="2">5736_t:CDS:1</fullName>
    </submittedName>
</protein>
<dbReference type="EMBL" id="CAJVPI010006972">
    <property type="protein sequence ID" value="CAG8681028.1"/>
    <property type="molecule type" value="Genomic_DNA"/>
</dbReference>
<name>A0A9N9HFC9_9GLOM</name>
<feature type="region of interest" description="Disordered" evidence="1">
    <location>
        <begin position="121"/>
        <end position="154"/>
    </location>
</feature>
<proteinExistence type="predicted"/>
<feature type="compositionally biased region" description="Pro residues" evidence="1">
    <location>
        <begin position="52"/>
        <end position="71"/>
    </location>
</feature>
<accession>A0A9N9HFC9</accession>
<feature type="compositionally biased region" description="Polar residues" evidence="1">
    <location>
        <begin position="1"/>
        <end position="13"/>
    </location>
</feature>
<gene>
    <name evidence="2" type="ORF">PBRASI_LOCUS11808</name>
</gene>